<feature type="transmembrane region" description="Helical" evidence="8">
    <location>
        <begin position="237"/>
        <end position="264"/>
    </location>
</feature>
<feature type="transmembrane region" description="Helical" evidence="8">
    <location>
        <begin position="130"/>
        <end position="152"/>
    </location>
</feature>
<feature type="transmembrane region" description="Helical" evidence="8">
    <location>
        <begin position="21"/>
        <end position="42"/>
    </location>
</feature>
<feature type="transmembrane region" description="Helical" evidence="8">
    <location>
        <begin position="404"/>
        <end position="427"/>
    </location>
</feature>
<reference evidence="9 10" key="1">
    <citation type="submission" date="2021-03" db="EMBL/GenBank/DDBJ databases">
        <title>Genomic Encyclopedia of Type Strains, Phase IV (KMG-IV): sequencing the most valuable type-strain genomes for metagenomic binning, comparative biology and taxonomic classification.</title>
        <authorList>
            <person name="Goeker M."/>
        </authorList>
    </citation>
    <scope>NUCLEOTIDE SEQUENCE [LARGE SCALE GENOMIC DNA]</scope>
    <source>
        <strain evidence="9 10">DSM 26806</strain>
    </source>
</reference>
<sequence>MASEKVLDHNRNPFKTLSLGIQHVLAMYAGAVIVPLIVGGALKLTMDQLTYLISIDLLACGIATLLQIWGNKYFGIGLPVMLGCAFQAVSPMIAIGSTQGMGLSAVYGAILASGLFVFLFAGLFSRLIRFFPPVVTGSVVTIIGVTLIPVALTDLGGGQGNAEFGSPLNLMLGFGVFIFVILMNRFATGFVRSISVLLGLVFGTVIAGFAGKINWIPLEQASWFHAVSPLHLAKPTFHLSAILTMILVAIVSVAESTGVFVALGKIVGKDITSKDLARGYRAEGLAIMLGGLFNSFPYTTYSQNVGLVQMSRVKTRDVIFVAGSLLVLIGFVPKIAALTQIIPTSVLGGAMIALFGLVVSSGIRMLGDQVDLNRYENLLIIACSVGMGLGVTTVPTLFNQLPSWLTILVDNGIVAGSVTAIALNLLFNGWRSTPVLAAHDAADLSADEGQSLAAHRVS</sequence>
<comment type="subcellular location">
    <subcellularLocation>
        <location evidence="1">Cell membrane</location>
        <topology evidence="1">Multi-pass membrane protein</topology>
    </subcellularLocation>
</comment>
<dbReference type="Pfam" id="PF00860">
    <property type="entry name" value="Xan_ur_permease"/>
    <property type="match status" value="1"/>
</dbReference>
<dbReference type="InterPro" id="IPR006042">
    <property type="entry name" value="Xan_ur_permease"/>
</dbReference>
<keyword evidence="4" id="KW-1003">Cell membrane</keyword>
<evidence type="ECO:0000256" key="5">
    <source>
        <dbReference type="ARBA" id="ARBA00022692"/>
    </source>
</evidence>
<dbReference type="InterPro" id="IPR006043">
    <property type="entry name" value="NCS2"/>
</dbReference>
<feature type="transmembrane region" description="Helical" evidence="8">
    <location>
        <begin position="318"/>
        <end position="336"/>
    </location>
</feature>
<comment type="caution">
    <text evidence="9">The sequence shown here is derived from an EMBL/GenBank/DDBJ whole genome shotgun (WGS) entry which is preliminary data.</text>
</comment>
<accession>A0ABS4JIW8</accession>
<dbReference type="PROSITE" id="PS01116">
    <property type="entry name" value="XANTH_URACIL_PERMASE"/>
    <property type="match status" value="1"/>
</dbReference>
<dbReference type="Proteomes" id="UP001519288">
    <property type="component" value="Unassembled WGS sequence"/>
</dbReference>
<organism evidence="9 10">
    <name type="scientific">Paenibacillus shirakamiensis</name>
    <dbReference type="NCBI Taxonomy" id="1265935"/>
    <lineage>
        <taxon>Bacteria</taxon>
        <taxon>Bacillati</taxon>
        <taxon>Bacillota</taxon>
        <taxon>Bacilli</taxon>
        <taxon>Bacillales</taxon>
        <taxon>Paenibacillaceae</taxon>
        <taxon>Paenibacillus</taxon>
    </lineage>
</organism>
<evidence type="ECO:0000256" key="6">
    <source>
        <dbReference type="ARBA" id="ARBA00022989"/>
    </source>
</evidence>
<evidence type="ECO:0000256" key="1">
    <source>
        <dbReference type="ARBA" id="ARBA00004651"/>
    </source>
</evidence>
<evidence type="ECO:0000256" key="3">
    <source>
        <dbReference type="ARBA" id="ARBA00022448"/>
    </source>
</evidence>
<evidence type="ECO:0000313" key="10">
    <source>
        <dbReference type="Proteomes" id="UP001519288"/>
    </source>
</evidence>
<dbReference type="EMBL" id="JAGGLD010000004">
    <property type="protein sequence ID" value="MBP2001643.1"/>
    <property type="molecule type" value="Genomic_DNA"/>
</dbReference>
<feature type="transmembrane region" description="Helical" evidence="8">
    <location>
        <begin position="101"/>
        <end position="123"/>
    </location>
</feature>
<feature type="transmembrane region" description="Helical" evidence="8">
    <location>
        <begin position="48"/>
        <end position="66"/>
    </location>
</feature>
<dbReference type="RefSeq" id="WP_209863315.1">
    <property type="nucleotide sequence ID" value="NZ_JAGGLD010000004.1"/>
</dbReference>
<dbReference type="PANTHER" id="PTHR42810">
    <property type="entry name" value="PURINE PERMEASE C1399.01C-RELATED"/>
    <property type="match status" value="1"/>
</dbReference>
<feature type="transmembrane region" description="Helical" evidence="8">
    <location>
        <begin position="164"/>
        <end position="182"/>
    </location>
</feature>
<proteinExistence type="inferred from homology"/>
<keyword evidence="5 8" id="KW-0812">Transmembrane</keyword>
<dbReference type="NCBIfam" id="NF037981">
    <property type="entry name" value="NCS2_1"/>
    <property type="match status" value="1"/>
</dbReference>
<keyword evidence="10" id="KW-1185">Reference proteome</keyword>
<protein>
    <submittedName>
        <fullName evidence="9">Xanthine permease</fullName>
    </submittedName>
</protein>
<evidence type="ECO:0000313" key="9">
    <source>
        <dbReference type="EMBL" id="MBP2001643.1"/>
    </source>
</evidence>
<dbReference type="NCBIfam" id="TIGR00801">
    <property type="entry name" value="ncs2"/>
    <property type="match status" value="1"/>
</dbReference>
<evidence type="ECO:0000256" key="2">
    <source>
        <dbReference type="ARBA" id="ARBA00008821"/>
    </source>
</evidence>
<evidence type="ECO:0000256" key="4">
    <source>
        <dbReference type="ARBA" id="ARBA00022475"/>
    </source>
</evidence>
<dbReference type="PANTHER" id="PTHR42810:SF4">
    <property type="entry name" value="URIC ACID TRANSPORTER UACT"/>
    <property type="match status" value="1"/>
</dbReference>
<feature type="transmembrane region" description="Helical" evidence="8">
    <location>
        <begin position="194"/>
        <end position="217"/>
    </location>
</feature>
<keyword evidence="3" id="KW-0813">Transport</keyword>
<feature type="transmembrane region" description="Helical" evidence="8">
    <location>
        <begin position="342"/>
        <end position="366"/>
    </location>
</feature>
<comment type="similarity">
    <text evidence="2">Belongs to the nucleobase:cation symporter-2 (NCS2) (TC 2.A.40) family.</text>
</comment>
<keyword evidence="7 8" id="KW-0472">Membrane</keyword>
<name>A0ABS4JIW8_9BACL</name>
<evidence type="ECO:0000256" key="7">
    <source>
        <dbReference type="ARBA" id="ARBA00023136"/>
    </source>
</evidence>
<dbReference type="NCBIfam" id="TIGR03173">
    <property type="entry name" value="pbuX"/>
    <property type="match status" value="1"/>
</dbReference>
<feature type="transmembrane region" description="Helical" evidence="8">
    <location>
        <begin position="378"/>
        <end position="398"/>
    </location>
</feature>
<dbReference type="InterPro" id="IPR017588">
    <property type="entry name" value="UacT-like"/>
</dbReference>
<gene>
    <name evidence="9" type="ORF">J2Z69_002688</name>
</gene>
<evidence type="ECO:0000256" key="8">
    <source>
        <dbReference type="SAM" id="Phobius"/>
    </source>
</evidence>
<keyword evidence="6 8" id="KW-1133">Transmembrane helix</keyword>